<keyword evidence="3" id="KW-0067">ATP-binding</keyword>
<dbReference type="GO" id="GO:0005829">
    <property type="term" value="C:cytosol"/>
    <property type="evidence" value="ECO:0007669"/>
    <property type="project" value="TreeGrafter"/>
</dbReference>
<proteinExistence type="inferred from homology"/>
<accession>A0A8B2NUH6</accession>
<dbReference type="PANTHER" id="PTHR47690">
    <property type="entry name" value="GLUCOKINASE"/>
    <property type="match status" value="1"/>
</dbReference>
<dbReference type="Gene3D" id="3.30.420.40">
    <property type="match status" value="1"/>
</dbReference>
<dbReference type="InterPro" id="IPR050201">
    <property type="entry name" value="Bacterial_glucokinase"/>
</dbReference>
<keyword evidence="2 3" id="KW-0418">Kinase</keyword>
<evidence type="ECO:0000256" key="1">
    <source>
        <dbReference type="ARBA" id="ARBA00022679"/>
    </source>
</evidence>
<name>A0A8B2NUH6_9HYPH</name>
<keyword evidence="3" id="KW-0963">Cytoplasm</keyword>
<dbReference type="OrthoDB" id="9800595at2"/>
<protein>
    <recommendedName>
        <fullName evidence="3">Glucokinase</fullName>
        <ecNumber evidence="3">2.7.1.2</ecNumber>
    </recommendedName>
    <alternativeName>
        <fullName evidence="3">Glucose kinase</fullName>
    </alternativeName>
</protein>
<evidence type="ECO:0000256" key="4">
    <source>
        <dbReference type="RuleBase" id="RU004046"/>
    </source>
</evidence>
<comment type="caution">
    <text evidence="5">The sequence shown here is derived from an EMBL/GenBank/DDBJ whole genome shotgun (WGS) entry which is preliminary data.</text>
</comment>
<evidence type="ECO:0000313" key="6">
    <source>
        <dbReference type="Proteomes" id="UP000249590"/>
    </source>
</evidence>
<comment type="subcellular location">
    <subcellularLocation>
        <location evidence="3">Cytoplasm</location>
    </subcellularLocation>
</comment>
<dbReference type="EC" id="2.7.1.2" evidence="3"/>
<feature type="binding site" evidence="3">
    <location>
        <begin position="21"/>
        <end position="26"/>
    </location>
    <ligand>
        <name>ATP</name>
        <dbReference type="ChEBI" id="CHEBI:30616"/>
    </ligand>
</feature>
<dbReference type="InterPro" id="IPR003836">
    <property type="entry name" value="Glucokinase"/>
</dbReference>
<dbReference type="GO" id="GO:0005524">
    <property type="term" value="F:ATP binding"/>
    <property type="evidence" value="ECO:0007669"/>
    <property type="project" value="UniProtKB-UniRule"/>
</dbReference>
<evidence type="ECO:0000256" key="2">
    <source>
        <dbReference type="ARBA" id="ARBA00022777"/>
    </source>
</evidence>
<evidence type="ECO:0000313" key="5">
    <source>
        <dbReference type="EMBL" id="RAH99989.1"/>
    </source>
</evidence>
<dbReference type="GO" id="GO:0006096">
    <property type="term" value="P:glycolytic process"/>
    <property type="evidence" value="ECO:0007669"/>
    <property type="project" value="UniProtKB-UniRule"/>
</dbReference>
<dbReference type="Gene3D" id="3.40.367.20">
    <property type="match status" value="1"/>
</dbReference>
<dbReference type="NCBIfam" id="TIGR00749">
    <property type="entry name" value="glk"/>
    <property type="match status" value="1"/>
</dbReference>
<dbReference type="Pfam" id="PF02685">
    <property type="entry name" value="Glucokinase"/>
    <property type="match status" value="1"/>
</dbReference>
<dbReference type="HAMAP" id="MF_00524">
    <property type="entry name" value="Glucokinase"/>
    <property type="match status" value="1"/>
</dbReference>
<keyword evidence="6" id="KW-1185">Reference proteome</keyword>
<reference evidence="5 6" key="1">
    <citation type="submission" date="2018-05" db="EMBL/GenBank/DDBJ databases">
        <title>Acuticoccus sediminis sp. nov., isolated from deep-sea sediment of Indian Ocean.</title>
        <authorList>
            <person name="Liu X."/>
            <person name="Lai Q."/>
            <person name="Du Y."/>
            <person name="Sun F."/>
            <person name="Zhang X."/>
            <person name="Wang S."/>
            <person name="Shao Z."/>
        </authorList>
    </citation>
    <scope>NUCLEOTIDE SEQUENCE [LARGE SCALE GENOMIC DNA]</scope>
    <source>
        <strain evidence="5 6">PTG4-2</strain>
    </source>
</reference>
<dbReference type="RefSeq" id="WP_111348451.1">
    <property type="nucleotide sequence ID" value="NZ_JAIWKD010000007.1"/>
</dbReference>
<dbReference type="InterPro" id="IPR043129">
    <property type="entry name" value="ATPase_NBD"/>
</dbReference>
<organism evidence="5 6">
    <name type="scientific">Acuticoccus sediminis</name>
    <dbReference type="NCBI Taxonomy" id="2184697"/>
    <lineage>
        <taxon>Bacteria</taxon>
        <taxon>Pseudomonadati</taxon>
        <taxon>Pseudomonadota</taxon>
        <taxon>Alphaproteobacteria</taxon>
        <taxon>Hyphomicrobiales</taxon>
        <taxon>Amorphaceae</taxon>
        <taxon>Acuticoccus</taxon>
    </lineage>
</organism>
<keyword evidence="3" id="KW-0324">Glycolysis</keyword>
<dbReference type="Proteomes" id="UP000249590">
    <property type="component" value="Unassembled WGS sequence"/>
</dbReference>
<keyword evidence="1 3" id="KW-0808">Transferase</keyword>
<evidence type="ECO:0000256" key="3">
    <source>
        <dbReference type="HAMAP-Rule" id="MF_00524"/>
    </source>
</evidence>
<dbReference type="GO" id="GO:0005536">
    <property type="term" value="F:D-glucose binding"/>
    <property type="evidence" value="ECO:0007669"/>
    <property type="project" value="InterPro"/>
</dbReference>
<dbReference type="SUPFAM" id="SSF53067">
    <property type="entry name" value="Actin-like ATPase domain"/>
    <property type="match status" value="1"/>
</dbReference>
<comment type="catalytic activity">
    <reaction evidence="3">
        <text>D-glucose + ATP = D-glucose 6-phosphate + ADP + H(+)</text>
        <dbReference type="Rhea" id="RHEA:17825"/>
        <dbReference type="ChEBI" id="CHEBI:4167"/>
        <dbReference type="ChEBI" id="CHEBI:15378"/>
        <dbReference type="ChEBI" id="CHEBI:30616"/>
        <dbReference type="ChEBI" id="CHEBI:61548"/>
        <dbReference type="ChEBI" id="CHEBI:456216"/>
        <dbReference type="EC" id="2.7.1.2"/>
    </reaction>
</comment>
<dbReference type="CDD" id="cd24008">
    <property type="entry name" value="ASKHA_NBD_GLK"/>
    <property type="match status" value="1"/>
</dbReference>
<dbReference type="AlphaFoldDB" id="A0A8B2NUH6"/>
<gene>
    <name evidence="3 5" type="primary">glk</name>
    <name evidence="5" type="ORF">DLJ53_19860</name>
</gene>
<comment type="similarity">
    <text evidence="3 4">Belongs to the bacterial glucokinase family.</text>
</comment>
<keyword evidence="3" id="KW-0547">Nucleotide-binding</keyword>
<dbReference type="EMBL" id="QHHQ01000004">
    <property type="protein sequence ID" value="RAH99989.1"/>
    <property type="molecule type" value="Genomic_DNA"/>
</dbReference>
<dbReference type="PANTHER" id="PTHR47690:SF1">
    <property type="entry name" value="GLUCOKINASE"/>
    <property type="match status" value="1"/>
</dbReference>
<dbReference type="GO" id="GO:0004340">
    <property type="term" value="F:glucokinase activity"/>
    <property type="evidence" value="ECO:0007669"/>
    <property type="project" value="UniProtKB-UniRule"/>
</dbReference>
<sequence>MNIPRRRSGDIRPLSFPVLIADIGGTNARMAVLPEAHAPLRDFPTIRTSDFPDFATAAEATVLDATSIMPRSLLIALAGPITGDHVKLTNAEWDVHPIALCQRLNLDTVIAFNDFEALALSLPYLRDDQIQQVGGGESLPRSPRVVIGPGTGLGVAALVYGDKCYTPLAGEGGHISIGPESDRDFAIWPNLERFHGRITGETLLSGRGLARIYRAIARTDGKDPWCTQGSDVNEALVMGDVVAEEAVDLFFTYLGRMAGDLALIALAKGGVYLGGGIVPRFADRLAASSFRAAFEAKAPHSDIMREIPTFLITEPKPAVAGMASFATLPERFALDLSGRRFGPEGLEG</sequence>